<name>A0A973VYH5_9BRAD</name>
<organism evidence="1">
    <name type="scientific">Bradyrhizobium septentrionale</name>
    <dbReference type="NCBI Taxonomy" id="1404411"/>
    <lineage>
        <taxon>Bacteria</taxon>
        <taxon>Pseudomonadati</taxon>
        <taxon>Pseudomonadota</taxon>
        <taxon>Alphaproteobacteria</taxon>
        <taxon>Hyphomicrobiales</taxon>
        <taxon>Nitrobacteraceae</taxon>
        <taxon>Bradyrhizobium</taxon>
    </lineage>
</organism>
<reference evidence="1" key="1">
    <citation type="submission" date="2020-06" db="EMBL/GenBank/DDBJ databases">
        <title>Whole Genome Sequence of Bradyrhizobium sp. Strain 1S1.</title>
        <authorList>
            <person name="Bromfield E.S.P."/>
            <person name="Cloutier S."/>
        </authorList>
    </citation>
    <scope>NUCLEOTIDE SEQUENCE [LARGE SCALE GENOMIC DNA]</scope>
    <source>
        <strain evidence="1">1S1</strain>
    </source>
</reference>
<proteinExistence type="predicted"/>
<comment type="caution">
    <text evidence="1">The sequence shown here is derived from an EMBL/GenBank/DDBJ whole genome shotgun (WGS) entry which is preliminary data.</text>
</comment>
<gene>
    <name evidence="1" type="ORF">HAP48_013200</name>
</gene>
<protein>
    <submittedName>
        <fullName evidence="1">Uncharacterized protein</fullName>
    </submittedName>
</protein>
<accession>A0A973VYH5</accession>
<sequence length="90" mass="10100">MIASWYVTYEVRKRGLLLLPKERSPRVTKAFATEEEAKSFARAKLEEGLVVFAGTINPHSPRQLIHSESIAGWLGDEESVPKGRIHPEGQ</sequence>
<dbReference type="EMBL" id="JAAOLE020000001">
    <property type="protein sequence ID" value="NVI43880.1"/>
    <property type="molecule type" value="Genomic_DNA"/>
</dbReference>
<dbReference type="AlphaFoldDB" id="A0A973VYH5"/>
<evidence type="ECO:0000313" key="1">
    <source>
        <dbReference type="EMBL" id="NVI43880.1"/>
    </source>
</evidence>